<dbReference type="RefSeq" id="WP_128984321.1">
    <property type="nucleotide sequence ID" value="NZ_CP133762.1"/>
</dbReference>
<name>A0ABY9RYM2_9ACTN</name>
<reference evidence="2 3" key="1">
    <citation type="submission" date="2023-09" db="EMBL/GenBank/DDBJ databases">
        <title>Complete genome of Streptomyces roseicoloratus T14.</title>
        <authorList>
            <person name="Bashizi T."/>
            <person name="Kim M.-J."/>
            <person name="Lee G."/>
            <person name="Tagele S.B."/>
            <person name="Shin J.-H."/>
        </authorList>
    </citation>
    <scope>NUCLEOTIDE SEQUENCE [LARGE SCALE GENOMIC DNA]</scope>
    <source>
        <strain evidence="2 3">T14</strain>
    </source>
</reference>
<gene>
    <name evidence="2" type="ORF">RGF97_17575</name>
</gene>
<sequence length="121" mass="12588">MTNGGNHYYGNTVNMHGGSGNTGMVFHQGAATGEDSGAASEELTRAVRELVRLLEELRPQLSPQDAQAVDASLPAITGEEETEPAQRRQALMTVMGIASLAETLGQPVATAIRAVLSLLGG</sequence>
<accession>A0ABY9RYM2</accession>
<organism evidence="2 3">
    <name type="scientific">Streptomyces roseicoloratus</name>
    <dbReference type="NCBI Taxonomy" id="2508722"/>
    <lineage>
        <taxon>Bacteria</taxon>
        <taxon>Bacillati</taxon>
        <taxon>Actinomycetota</taxon>
        <taxon>Actinomycetes</taxon>
        <taxon>Kitasatosporales</taxon>
        <taxon>Streptomycetaceae</taxon>
        <taxon>Streptomyces</taxon>
    </lineage>
</organism>
<evidence type="ECO:0000256" key="1">
    <source>
        <dbReference type="SAM" id="MobiDB-lite"/>
    </source>
</evidence>
<dbReference type="EMBL" id="CP133762">
    <property type="protein sequence ID" value="WMX46289.1"/>
    <property type="molecule type" value="Genomic_DNA"/>
</dbReference>
<proteinExistence type="predicted"/>
<feature type="region of interest" description="Disordered" evidence="1">
    <location>
        <begin position="19"/>
        <end position="40"/>
    </location>
</feature>
<evidence type="ECO:0000313" key="2">
    <source>
        <dbReference type="EMBL" id="WMX46289.1"/>
    </source>
</evidence>
<protein>
    <submittedName>
        <fullName evidence="2">Uncharacterized protein</fullName>
    </submittedName>
</protein>
<keyword evidence="3" id="KW-1185">Reference proteome</keyword>
<dbReference type="Proteomes" id="UP001250858">
    <property type="component" value="Chromosome"/>
</dbReference>
<evidence type="ECO:0000313" key="3">
    <source>
        <dbReference type="Proteomes" id="UP001250858"/>
    </source>
</evidence>